<organism evidence="2 3">
    <name type="scientific">Alteripontixanthobacter maritimus</name>
    <dbReference type="NCBI Taxonomy" id="2161824"/>
    <lineage>
        <taxon>Bacteria</taxon>
        <taxon>Pseudomonadati</taxon>
        <taxon>Pseudomonadota</taxon>
        <taxon>Alphaproteobacteria</taxon>
        <taxon>Sphingomonadales</taxon>
        <taxon>Erythrobacteraceae</taxon>
        <taxon>Alteripontixanthobacter</taxon>
    </lineage>
</organism>
<reference evidence="2 3" key="1">
    <citation type="submission" date="2018-04" db="EMBL/GenBank/DDBJ databases">
        <title>Altererythrobacter sp. HME9302 genome sequencing and assembly.</title>
        <authorList>
            <person name="Kang H."/>
            <person name="Kim H."/>
            <person name="Joh K."/>
        </authorList>
    </citation>
    <scope>NUCLEOTIDE SEQUENCE [LARGE SCALE GENOMIC DNA]</scope>
    <source>
        <strain evidence="2 3">HME9302</strain>
    </source>
</reference>
<feature type="chain" id="PRO_5017019112" description="Pilus assembly protein CpaD" evidence="1">
    <location>
        <begin position="25"/>
        <end position="214"/>
    </location>
</feature>
<dbReference type="PROSITE" id="PS51257">
    <property type="entry name" value="PROKAR_LIPOPROTEIN"/>
    <property type="match status" value="1"/>
</dbReference>
<keyword evidence="1" id="KW-0732">Signal</keyword>
<dbReference type="Proteomes" id="UP000253727">
    <property type="component" value="Unassembled WGS sequence"/>
</dbReference>
<dbReference type="RefSeq" id="WP_115367412.1">
    <property type="nucleotide sequence ID" value="NZ_QBKA01000002.1"/>
</dbReference>
<protein>
    <recommendedName>
        <fullName evidence="4">Pilus assembly protein CpaD</fullName>
    </recommendedName>
</protein>
<gene>
    <name evidence="2" type="ORF">HME9302_00482</name>
</gene>
<evidence type="ECO:0000313" key="3">
    <source>
        <dbReference type="Proteomes" id="UP000253727"/>
    </source>
</evidence>
<evidence type="ECO:0008006" key="4">
    <source>
        <dbReference type="Google" id="ProtNLM"/>
    </source>
</evidence>
<evidence type="ECO:0000313" key="2">
    <source>
        <dbReference type="EMBL" id="RDC59295.1"/>
    </source>
</evidence>
<dbReference type="OrthoDB" id="9802674at2"/>
<dbReference type="EMBL" id="QBKA01000002">
    <property type="protein sequence ID" value="RDC59295.1"/>
    <property type="molecule type" value="Genomic_DNA"/>
</dbReference>
<dbReference type="InterPro" id="IPR019027">
    <property type="entry name" value="Pilus_biogenesis_CpaD-related"/>
</dbReference>
<proteinExistence type="predicted"/>
<accession>A0A369Q6X1</accession>
<feature type="signal peptide" evidence="1">
    <location>
        <begin position="1"/>
        <end position="24"/>
    </location>
</feature>
<keyword evidence="3" id="KW-1185">Reference proteome</keyword>
<comment type="caution">
    <text evidence="2">The sequence shown here is derived from an EMBL/GenBank/DDBJ whole genome shotgun (WGS) entry which is preliminary data.</text>
</comment>
<name>A0A369Q6X1_9SPHN</name>
<evidence type="ECO:0000256" key="1">
    <source>
        <dbReference type="SAM" id="SignalP"/>
    </source>
</evidence>
<dbReference type="AlphaFoldDB" id="A0A369Q6X1"/>
<sequence length="214" mass="22458">MKNAILNPAKLAGLALLSSTMVLGACGGMPQNRSLYSEKQPVVQRTNYALDVATTGSGLTIPEQSRLAAWFEAMDLRYGDRVSIEDPSLNPYTRNAVSDLAGRYGLLLSDGAPVTEGFVNPGSTRVIITRANAFVPGCPDWSAQSDMNYTNGTSPGYGCGVNSNLAAMVANPEDLLAGQNGTGETVIMSSTKAIQSYRDQAPTGENGVTEVGTD</sequence>
<dbReference type="Pfam" id="PF09476">
    <property type="entry name" value="Pilus_CpaD"/>
    <property type="match status" value="1"/>
</dbReference>